<name>A0A8H6CM25_9LECA</name>
<dbReference type="Proteomes" id="UP000578531">
    <property type="component" value="Unassembled WGS sequence"/>
</dbReference>
<gene>
    <name evidence="3" type="ORF">HO173_012695</name>
</gene>
<reference evidence="3 4" key="1">
    <citation type="journal article" date="2020" name="Genomics">
        <title>Complete, high-quality genomes from long-read metagenomic sequencing of two wolf lichen thalli reveals enigmatic genome architecture.</title>
        <authorList>
            <person name="McKenzie S.K."/>
            <person name="Walston R.F."/>
            <person name="Allen J.L."/>
        </authorList>
    </citation>
    <scope>NUCLEOTIDE SEQUENCE [LARGE SCALE GENOMIC DNA]</scope>
    <source>
        <strain evidence="3">WasteWater2</strain>
    </source>
</reference>
<keyword evidence="2" id="KW-0732">Signal</keyword>
<comment type="caution">
    <text evidence="3">The sequence shown here is derived from an EMBL/GenBank/DDBJ whole genome shotgun (WGS) entry which is preliminary data.</text>
</comment>
<dbReference type="GeneID" id="59294329"/>
<dbReference type="OrthoDB" id="5414970at2759"/>
<dbReference type="RefSeq" id="XP_037158590.1">
    <property type="nucleotide sequence ID" value="XM_037314530.1"/>
</dbReference>
<keyword evidence="4" id="KW-1185">Reference proteome</keyword>
<feature type="region of interest" description="Disordered" evidence="1">
    <location>
        <begin position="346"/>
        <end position="369"/>
    </location>
</feature>
<dbReference type="EMBL" id="JACCJC010000100">
    <property type="protein sequence ID" value="KAF6225923.1"/>
    <property type="molecule type" value="Genomic_DNA"/>
</dbReference>
<evidence type="ECO:0000256" key="2">
    <source>
        <dbReference type="SAM" id="SignalP"/>
    </source>
</evidence>
<accession>A0A8H6CM25</accession>
<sequence>MCERSRTFILAPALLFALFLPRSSAAIVCDASLYGNPNPYNCSQILIEGHANKTFQGLLSTDRERHLFYTGDLDRRPSDVTLTEWFNRIHTAATVYERGDIYLAPGYDANGNFLYDTGTYPSLAQQATHLQNYCSHVPTPDEHQAPSMEGGQGWIGDKGRLLAVIYSNTSAFATTFAESVAKGIPPNLEGISAHNPPNIPKPGPICGRSHFCSKASHCGGDVSCICVADKWHGEFFSSSCKQPRPSFGIRRGTLEVDSTNATQSFYIINATLTGEGSTDPACPCNCTYVSKSCCNSPSGIVYEALGLKLGSLQAPSLNLTCNATTGGFQASNLTLDVRLTPRELGPKRSEADALGSLTTDPIGTQDIYR</sequence>
<feature type="chain" id="PRO_5034492349" evidence="2">
    <location>
        <begin position="26"/>
        <end position="369"/>
    </location>
</feature>
<feature type="signal peptide" evidence="2">
    <location>
        <begin position="1"/>
        <end position="25"/>
    </location>
</feature>
<proteinExistence type="predicted"/>
<evidence type="ECO:0000313" key="3">
    <source>
        <dbReference type="EMBL" id="KAF6225923.1"/>
    </source>
</evidence>
<protein>
    <submittedName>
        <fullName evidence="3">Uncharacterized protein</fullName>
    </submittedName>
</protein>
<evidence type="ECO:0000313" key="4">
    <source>
        <dbReference type="Proteomes" id="UP000578531"/>
    </source>
</evidence>
<organism evidence="3 4">
    <name type="scientific">Letharia columbiana</name>
    <dbReference type="NCBI Taxonomy" id="112416"/>
    <lineage>
        <taxon>Eukaryota</taxon>
        <taxon>Fungi</taxon>
        <taxon>Dikarya</taxon>
        <taxon>Ascomycota</taxon>
        <taxon>Pezizomycotina</taxon>
        <taxon>Lecanoromycetes</taxon>
        <taxon>OSLEUM clade</taxon>
        <taxon>Lecanoromycetidae</taxon>
        <taxon>Lecanorales</taxon>
        <taxon>Lecanorineae</taxon>
        <taxon>Parmeliaceae</taxon>
        <taxon>Letharia</taxon>
    </lineage>
</organism>
<dbReference type="AlphaFoldDB" id="A0A8H6CM25"/>
<evidence type="ECO:0000256" key="1">
    <source>
        <dbReference type="SAM" id="MobiDB-lite"/>
    </source>
</evidence>